<protein>
    <submittedName>
        <fullName evidence="1">Uncharacterized protein</fullName>
    </submittedName>
</protein>
<dbReference type="Proteomes" id="UP000822688">
    <property type="component" value="Chromosome 5"/>
</dbReference>
<accession>A0A8T0I384</accession>
<evidence type="ECO:0000313" key="2">
    <source>
        <dbReference type="Proteomes" id="UP000822688"/>
    </source>
</evidence>
<gene>
    <name evidence="1" type="ORF">KC19_5G165700</name>
</gene>
<reference evidence="1" key="1">
    <citation type="submission" date="2020-06" db="EMBL/GenBank/DDBJ databases">
        <title>WGS assembly of Ceratodon purpureus strain R40.</title>
        <authorList>
            <person name="Carey S.B."/>
            <person name="Jenkins J."/>
            <person name="Shu S."/>
            <person name="Lovell J.T."/>
            <person name="Sreedasyam A."/>
            <person name="Maumus F."/>
            <person name="Tiley G.P."/>
            <person name="Fernandez-Pozo N."/>
            <person name="Barry K."/>
            <person name="Chen C."/>
            <person name="Wang M."/>
            <person name="Lipzen A."/>
            <person name="Daum C."/>
            <person name="Saski C.A."/>
            <person name="Payton A.C."/>
            <person name="Mcbreen J.C."/>
            <person name="Conrad R.E."/>
            <person name="Kollar L.M."/>
            <person name="Olsson S."/>
            <person name="Huttunen S."/>
            <person name="Landis J.B."/>
            <person name="Wickett N.J."/>
            <person name="Johnson M.G."/>
            <person name="Rensing S.A."/>
            <person name="Grimwood J."/>
            <person name="Schmutz J."/>
            <person name="Mcdaniel S.F."/>
        </authorList>
    </citation>
    <scope>NUCLEOTIDE SEQUENCE</scope>
    <source>
        <strain evidence="1">R40</strain>
    </source>
</reference>
<comment type="caution">
    <text evidence="1">The sequence shown here is derived from an EMBL/GenBank/DDBJ whole genome shotgun (WGS) entry which is preliminary data.</text>
</comment>
<dbReference type="EMBL" id="CM026425">
    <property type="protein sequence ID" value="KAG0577576.1"/>
    <property type="molecule type" value="Genomic_DNA"/>
</dbReference>
<name>A0A8T0I384_CERPU</name>
<dbReference type="AlphaFoldDB" id="A0A8T0I384"/>
<organism evidence="1 2">
    <name type="scientific">Ceratodon purpureus</name>
    <name type="common">Fire moss</name>
    <name type="synonym">Dicranum purpureum</name>
    <dbReference type="NCBI Taxonomy" id="3225"/>
    <lineage>
        <taxon>Eukaryota</taxon>
        <taxon>Viridiplantae</taxon>
        <taxon>Streptophyta</taxon>
        <taxon>Embryophyta</taxon>
        <taxon>Bryophyta</taxon>
        <taxon>Bryophytina</taxon>
        <taxon>Bryopsida</taxon>
        <taxon>Dicranidae</taxon>
        <taxon>Pseudoditrichales</taxon>
        <taxon>Ditrichaceae</taxon>
        <taxon>Ceratodon</taxon>
    </lineage>
</organism>
<proteinExistence type="predicted"/>
<evidence type="ECO:0000313" key="1">
    <source>
        <dbReference type="EMBL" id="KAG0577576.1"/>
    </source>
</evidence>
<sequence>MSDLSLLQMDVVHCLLLCGVMNCGEEWITEKNDCGEEVEWSSGRWVL</sequence>
<keyword evidence="2" id="KW-1185">Reference proteome</keyword>